<evidence type="ECO:0000256" key="1">
    <source>
        <dbReference type="SAM" id="MobiDB-lite"/>
    </source>
</evidence>
<dbReference type="Proteomes" id="UP000503462">
    <property type="component" value="Chromosome 1"/>
</dbReference>
<keyword evidence="3" id="KW-1185">Reference proteome</keyword>
<name>A0A6H0XLV8_9PEZI</name>
<gene>
    <name evidence="2" type="ORF">AMS68_001132</name>
</gene>
<feature type="compositionally biased region" description="Basic and acidic residues" evidence="1">
    <location>
        <begin position="1"/>
        <end position="13"/>
    </location>
</feature>
<evidence type="ECO:0000313" key="3">
    <source>
        <dbReference type="Proteomes" id="UP000503462"/>
    </source>
</evidence>
<sequence length="432" mass="49514">MFRRAEARDDSPSRKHRDANHASHWQSRRRSWIPRRLLRSALPRVLISLTLLWTVFDAHAVHHAYARGRITPPRGNLLQQRLFIASIHWNNENILRSHWNDAVLDLMQTFGRNNTFLSIQESGSWDDSKGALNDLDRMLEPGGFRRRFILDETTHLDEISKPPAPSGWIDTPRGKKELRRIPYLSRLRNIVLEPLKELAAVGEKFDKIVFLNDVIFTTRDIQVLLDTRGGHYAAACAMDFSKPPGFYDTFALRDSQGHNKLMKQWPYFRSAASRDALKANQPVPVASCWNGIAVMDAQPFYDARAPLRFRGVDDSLAKLHVEGSECCLIHADNPLSSVSGVWLNPDVRVSYNSEADRVVNPETGAWLSFNTIYWSLWRNRVLRWFTTPYFIDSIVAKRLKAWRGSSSDDIETGSVCLVNEMQVLVENGWAHV</sequence>
<feature type="region of interest" description="Disordered" evidence="1">
    <location>
        <begin position="1"/>
        <end position="22"/>
    </location>
</feature>
<protein>
    <recommendedName>
        <fullName evidence="4">Polysaccharide export protein</fullName>
    </recommendedName>
</protein>
<dbReference type="AlphaFoldDB" id="A0A6H0XLV8"/>
<dbReference type="PANTHER" id="PTHR34144:SF7">
    <property type="entry name" value="EXPORT PROTEIN (CAP59), PUTATIVE (AFU_ORTHOLOGUE AFUA_7G05020)-RELATED"/>
    <property type="match status" value="1"/>
</dbReference>
<dbReference type="Pfam" id="PF11735">
    <property type="entry name" value="CAP59_mtransfer"/>
    <property type="match status" value="1"/>
</dbReference>
<dbReference type="EMBL" id="CP051139">
    <property type="protein sequence ID" value="QIW95614.1"/>
    <property type="molecule type" value="Genomic_DNA"/>
</dbReference>
<proteinExistence type="predicted"/>
<dbReference type="PANTHER" id="PTHR34144">
    <property type="entry name" value="CHROMOSOME 8, WHOLE GENOME SHOTGUN SEQUENCE"/>
    <property type="match status" value="1"/>
</dbReference>
<evidence type="ECO:0000313" key="2">
    <source>
        <dbReference type="EMBL" id="QIW95614.1"/>
    </source>
</evidence>
<accession>A0A6H0XLV8</accession>
<dbReference type="InterPro" id="IPR021047">
    <property type="entry name" value="Mannosyltransferase_CMT1"/>
</dbReference>
<evidence type="ECO:0008006" key="4">
    <source>
        <dbReference type="Google" id="ProtNLM"/>
    </source>
</evidence>
<dbReference type="OrthoDB" id="262547at2759"/>
<organism evidence="2 3">
    <name type="scientific">Peltaster fructicola</name>
    <dbReference type="NCBI Taxonomy" id="286661"/>
    <lineage>
        <taxon>Eukaryota</taxon>
        <taxon>Fungi</taxon>
        <taxon>Dikarya</taxon>
        <taxon>Ascomycota</taxon>
        <taxon>Pezizomycotina</taxon>
        <taxon>Dothideomycetes</taxon>
        <taxon>Dothideomycetes incertae sedis</taxon>
        <taxon>Peltaster</taxon>
    </lineage>
</organism>
<reference evidence="2 3" key="1">
    <citation type="journal article" date="2016" name="Sci. Rep.">
        <title>Peltaster fructicola genome reveals evolution from an invasive phytopathogen to an ectophytic parasite.</title>
        <authorList>
            <person name="Xu C."/>
            <person name="Chen H."/>
            <person name="Gleason M.L."/>
            <person name="Xu J.R."/>
            <person name="Liu H."/>
            <person name="Zhang R."/>
            <person name="Sun G."/>
        </authorList>
    </citation>
    <scope>NUCLEOTIDE SEQUENCE [LARGE SCALE GENOMIC DNA]</scope>
    <source>
        <strain evidence="2 3">LNHT1506</strain>
    </source>
</reference>